<comment type="subcellular location">
    <subcellularLocation>
        <location evidence="1">Cell membrane</location>
        <topology evidence="1">Multi-pass membrane protein</topology>
    </subcellularLocation>
</comment>
<evidence type="ECO:0000256" key="2">
    <source>
        <dbReference type="ARBA" id="ARBA00022475"/>
    </source>
</evidence>
<dbReference type="InterPro" id="IPR001851">
    <property type="entry name" value="ABC_transp_permease"/>
</dbReference>
<feature type="transmembrane region" description="Helical" evidence="6">
    <location>
        <begin position="262"/>
        <end position="292"/>
    </location>
</feature>
<evidence type="ECO:0000256" key="1">
    <source>
        <dbReference type="ARBA" id="ARBA00004651"/>
    </source>
</evidence>
<feature type="transmembrane region" description="Helical" evidence="6">
    <location>
        <begin position="53"/>
        <end position="70"/>
    </location>
</feature>
<keyword evidence="5 6" id="KW-0472">Membrane</keyword>
<dbReference type="Pfam" id="PF02653">
    <property type="entry name" value="BPD_transp_2"/>
    <property type="match status" value="1"/>
</dbReference>
<keyword evidence="4 6" id="KW-1133">Transmembrane helix</keyword>
<comment type="caution">
    <text evidence="7">The sequence shown here is derived from an EMBL/GenBank/DDBJ whole genome shotgun (WGS) entry which is preliminary data.</text>
</comment>
<evidence type="ECO:0000256" key="3">
    <source>
        <dbReference type="ARBA" id="ARBA00022692"/>
    </source>
</evidence>
<feature type="transmembrane region" description="Helical" evidence="6">
    <location>
        <begin position="130"/>
        <end position="150"/>
    </location>
</feature>
<gene>
    <name evidence="7" type="ORF">ACFPP7_07485</name>
</gene>
<keyword evidence="8" id="KW-1185">Reference proteome</keyword>
<evidence type="ECO:0000256" key="6">
    <source>
        <dbReference type="SAM" id="Phobius"/>
    </source>
</evidence>
<evidence type="ECO:0000256" key="5">
    <source>
        <dbReference type="ARBA" id="ARBA00023136"/>
    </source>
</evidence>
<dbReference type="CDD" id="cd06581">
    <property type="entry name" value="TM_PBP1_LivM_like"/>
    <property type="match status" value="1"/>
</dbReference>
<evidence type="ECO:0000256" key="4">
    <source>
        <dbReference type="ARBA" id="ARBA00022989"/>
    </source>
</evidence>
<dbReference type="PANTHER" id="PTHR30482">
    <property type="entry name" value="HIGH-AFFINITY BRANCHED-CHAIN AMINO ACID TRANSPORT SYSTEM PERMEASE"/>
    <property type="match status" value="1"/>
</dbReference>
<accession>A0ABW0Q7H6</accession>
<sequence>MKDLTMNTAINPVSAPKPGLASGWLHQVGKHRILATLIFFAVFPWLMPYQSLAINILIYGLFAVGFNLLFGYTGLLSFGHAAFLGVGAYTAGILIAQLSVPWWLAIPAAIVAACLVALVMGLLAIRTRGIYFAMVTLALSQCVYFLIYQLPASGGENGLRGVNVSEVSLFGLKLNLLDPMQKYYFVFGFVAFAMAVLSRILSSPFGGVIEAVRENESRARACGFDIERTKLLSFGLSAGFCGLAGALNAIHLSSVPIETLHYATSGLVVMLCLLGGMGTYFGPFVGAALFLLIQDLASGLTEHWQLYVGGIFVFFVLFFPKGVWGTLLERIRYER</sequence>
<reference evidence="8" key="1">
    <citation type="journal article" date="2019" name="Int. J. Syst. Evol. Microbiol.">
        <title>The Global Catalogue of Microorganisms (GCM) 10K type strain sequencing project: providing services to taxonomists for standard genome sequencing and annotation.</title>
        <authorList>
            <consortium name="The Broad Institute Genomics Platform"/>
            <consortium name="The Broad Institute Genome Sequencing Center for Infectious Disease"/>
            <person name="Wu L."/>
            <person name="Ma J."/>
        </authorList>
    </citation>
    <scope>NUCLEOTIDE SEQUENCE [LARGE SCALE GENOMIC DNA]</scope>
    <source>
        <strain evidence="8">CGMCC 4.7277</strain>
    </source>
</reference>
<organism evidence="7 8">
    <name type="scientific">Polaromonas jejuensis</name>
    <dbReference type="NCBI Taxonomy" id="457502"/>
    <lineage>
        <taxon>Bacteria</taxon>
        <taxon>Pseudomonadati</taxon>
        <taxon>Pseudomonadota</taxon>
        <taxon>Betaproteobacteria</taxon>
        <taxon>Burkholderiales</taxon>
        <taxon>Comamonadaceae</taxon>
        <taxon>Polaromonas</taxon>
    </lineage>
</organism>
<feature type="transmembrane region" description="Helical" evidence="6">
    <location>
        <begin position="77"/>
        <end position="96"/>
    </location>
</feature>
<proteinExistence type="predicted"/>
<protein>
    <submittedName>
        <fullName evidence="7">Branched-chain amino acid ABC transporter permease</fullName>
    </submittedName>
</protein>
<feature type="transmembrane region" description="Helical" evidence="6">
    <location>
        <begin position="304"/>
        <end position="324"/>
    </location>
</feature>
<keyword evidence="2" id="KW-1003">Cell membrane</keyword>
<dbReference type="Proteomes" id="UP001596084">
    <property type="component" value="Unassembled WGS sequence"/>
</dbReference>
<feature type="transmembrane region" description="Helical" evidence="6">
    <location>
        <begin position="231"/>
        <end position="250"/>
    </location>
</feature>
<feature type="transmembrane region" description="Helical" evidence="6">
    <location>
        <begin position="183"/>
        <end position="210"/>
    </location>
</feature>
<dbReference type="InterPro" id="IPR043428">
    <property type="entry name" value="LivM-like"/>
</dbReference>
<evidence type="ECO:0000313" key="7">
    <source>
        <dbReference type="EMBL" id="MFC5520760.1"/>
    </source>
</evidence>
<feature type="transmembrane region" description="Helical" evidence="6">
    <location>
        <begin position="102"/>
        <end position="123"/>
    </location>
</feature>
<dbReference type="PANTHER" id="PTHR30482:SF17">
    <property type="entry name" value="ABC TRANSPORTER ATP-BINDING PROTEIN"/>
    <property type="match status" value="1"/>
</dbReference>
<keyword evidence="3 6" id="KW-0812">Transmembrane</keyword>
<name>A0ABW0Q7H6_9BURK</name>
<evidence type="ECO:0000313" key="8">
    <source>
        <dbReference type="Proteomes" id="UP001596084"/>
    </source>
</evidence>
<dbReference type="RefSeq" id="WP_245660502.1">
    <property type="nucleotide sequence ID" value="NZ_JBHSMX010000011.1"/>
</dbReference>
<dbReference type="EMBL" id="JBHSMX010000011">
    <property type="protein sequence ID" value="MFC5520760.1"/>
    <property type="molecule type" value="Genomic_DNA"/>
</dbReference>